<evidence type="ECO:0000313" key="2">
    <source>
        <dbReference type="EMBL" id="AXC13928.1"/>
    </source>
</evidence>
<evidence type="ECO:0000313" key="3">
    <source>
        <dbReference type="Proteomes" id="UP000253606"/>
    </source>
</evidence>
<gene>
    <name evidence="2" type="ORF">ACPOL_4658</name>
</gene>
<evidence type="ECO:0000259" key="1">
    <source>
        <dbReference type="PROSITE" id="PS51186"/>
    </source>
</evidence>
<dbReference type="Gene3D" id="3.40.630.30">
    <property type="match status" value="1"/>
</dbReference>
<dbReference type="Pfam" id="PF00583">
    <property type="entry name" value="Acetyltransf_1"/>
    <property type="match status" value="1"/>
</dbReference>
<dbReference type="InterPro" id="IPR000182">
    <property type="entry name" value="GNAT_dom"/>
</dbReference>
<feature type="domain" description="N-acetyltransferase" evidence="1">
    <location>
        <begin position="8"/>
        <end position="167"/>
    </location>
</feature>
<dbReference type="CDD" id="cd04301">
    <property type="entry name" value="NAT_SF"/>
    <property type="match status" value="1"/>
</dbReference>
<protein>
    <submittedName>
        <fullName evidence="2">Acetyltransferase, GNAT family</fullName>
    </submittedName>
</protein>
<keyword evidence="3" id="KW-1185">Reference proteome</keyword>
<dbReference type="RefSeq" id="WP_114208813.1">
    <property type="nucleotide sequence ID" value="NZ_CP030840.1"/>
</dbReference>
<organism evidence="2 3">
    <name type="scientific">Acidisarcina polymorpha</name>
    <dbReference type="NCBI Taxonomy" id="2211140"/>
    <lineage>
        <taxon>Bacteria</taxon>
        <taxon>Pseudomonadati</taxon>
        <taxon>Acidobacteriota</taxon>
        <taxon>Terriglobia</taxon>
        <taxon>Terriglobales</taxon>
        <taxon>Acidobacteriaceae</taxon>
        <taxon>Acidisarcina</taxon>
    </lineage>
</organism>
<dbReference type="KEGG" id="abas:ACPOL_4658"/>
<proteinExistence type="predicted"/>
<dbReference type="InterPro" id="IPR016890">
    <property type="entry name" value="UCP028520"/>
</dbReference>
<keyword evidence="2" id="KW-0808">Transferase</keyword>
<dbReference type="GO" id="GO:0016747">
    <property type="term" value="F:acyltransferase activity, transferring groups other than amino-acyl groups"/>
    <property type="evidence" value="ECO:0007669"/>
    <property type="project" value="InterPro"/>
</dbReference>
<dbReference type="PROSITE" id="PS51186">
    <property type="entry name" value="GNAT"/>
    <property type="match status" value="1"/>
</dbReference>
<dbReference type="SUPFAM" id="SSF55729">
    <property type="entry name" value="Acyl-CoA N-acyltransferases (Nat)"/>
    <property type="match status" value="1"/>
</dbReference>
<reference evidence="2 3" key="1">
    <citation type="journal article" date="2018" name="Front. Microbiol.">
        <title>Hydrolytic Capabilities as a Key to Environmental Success: Chitinolytic and Cellulolytic Acidobacteria From Acidic Sub-arctic Soils and Boreal Peatlands.</title>
        <authorList>
            <person name="Belova S.E."/>
            <person name="Ravin N.V."/>
            <person name="Pankratov T.A."/>
            <person name="Rakitin A.L."/>
            <person name="Ivanova A.A."/>
            <person name="Beletsky A.V."/>
            <person name="Mardanov A.V."/>
            <person name="Sinninghe Damste J.S."/>
            <person name="Dedysh S.N."/>
        </authorList>
    </citation>
    <scope>NUCLEOTIDE SEQUENCE [LARGE SCALE GENOMIC DNA]</scope>
    <source>
        <strain evidence="2 3">SBC82</strain>
    </source>
</reference>
<name>A0A2Z5G492_9BACT</name>
<dbReference type="InterPro" id="IPR016181">
    <property type="entry name" value="Acyl_CoA_acyltransferase"/>
</dbReference>
<dbReference type="OrthoDB" id="9127144at2"/>
<dbReference type="EMBL" id="CP030840">
    <property type="protein sequence ID" value="AXC13928.1"/>
    <property type="molecule type" value="Genomic_DNA"/>
</dbReference>
<dbReference type="AlphaFoldDB" id="A0A2Z5G492"/>
<dbReference type="PIRSF" id="PIRSF028520">
    <property type="entry name" value="UCP028520"/>
    <property type="match status" value="1"/>
</dbReference>
<accession>A0A2Z5G492</accession>
<dbReference type="Proteomes" id="UP000253606">
    <property type="component" value="Chromosome"/>
</dbReference>
<sequence length="167" mass="18141">MALDESGCNIHDLSLLDAAAVLLLNNRNAKETSALDPAGLTRLLNMAFYVRGLDLGATAFLIALDHNAAYVNPNFLWFKASLTSFVYIDRIVVSSLARGSGIGRVLYADLFAAAKRSGHDRVVCEVNVEPPNLASEAFHLAMGFEEIGQATIHDGTKVVRYFKKTLV</sequence>